<protein>
    <recommendedName>
        <fullName evidence="18">3-phenylpropionate/cinnamic acid dioxygenase subunit alpha</fullName>
        <ecNumber evidence="17">1.14.12.19</ecNumber>
    </recommendedName>
</protein>
<evidence type="ECO:0000256" key="13">
    <source>
        <dbReference type="ARBA" id="ARBA00050324"/>
    </source>
</evidence>
<dbReference type="EMBL" id="UGFG01000001">
    <property type="protein sequence ID" value="STM37685.1"/>
    <property type="molecule type" value="Genomic_DNA"/>
</dbReference>
<comment type="catalytic activity">
    <reaction evidence="14">
        <text>(E)-cinnamate + NADH + O2 + H(+) = (2E)-3-(cis-5,6-dihydroxycyclohexa-1,3-dien-1-yl)prop-2-enoate + NAD(+)</text>
        <dbReference type="Rhea" id="RHEA:25058"/>
        <dbReference type="ChEBI" id="CHEBI:15378"/>
        <dbReference type="ChEBI" id="CHEBI:15379"/>
        <dbReference type="ChEBI" id="CHEBI:15669"/>
        <dbReference type="ChEBI" id="CHEBI:57540"/>
        <dbReference type="ChEBI" id="CHEBI:57945"/>
        <dbReference type="ChEBI" id="CHEBI:61451"/>
        <dbReference type="EC" id="1.14.12.19"/>
    </reaction>
</comment>
<keyword evidence="5" id="KW-0479">Metal-binding</keyword>
<dbReference type="PROSITE" id="PS51296">
    <property type="entry name" value="RIESKE"/>
    <property type="match status" value="1"/>
</dbReference>
<evidence type="ECO:0000256" key="15">
    <source>
        <dbReference type="ARBA" id="ARBA00056969"/>
    </source>
</evidence>
<keyword evidence="9" id="KW-0408">Iron</keyword>
<dbReference type="EC" id="1.14.12.19" evidence="17"/>
<evidence type="ECO:0000256" key="5">
    <source>
        <dbReference type="ARBA" id="ARBA00022723"/>
    </source>
</evidence>
<evidence type="ECO:0000259" key="19">
    <source>
        <dbReference type="PROSITE" id="PS51296"/>
    </source>
</evidence>
<dbReference type="InterPro" id="IPR001663">
    <property type="entry name" value="Rng_hydr_dOase-A"/>
</dbReference>
<evidence type="ECO:0000313" key="21">
    <source>
        <dbReference type="Proteomes" id="UP000254429"/>
    </source>
</evidence>
<dbReference type="Pfam" id="PF00355">
    <property type="entry name" value="Rieske"/>
    <property type="match status" value="1"/>
</dbReference>
<dbReference type="Gene3D" id="3.90.380.10">
    <property type="entry name" value="Naphthalene 1,2-dioxygenase Alpha Subunit, Chain A, domain 1"/>
    <property type="match status" value="1"/>
</dbReference>
<evidence type="ECO:0000256" key="8">
    <source>
        <dbReference type="ARBA" id="ARBA00023002"/>
    </source>
</evidence>
<dbReference type="SUPFAM" id="SSF50022">
    <property type="entry name" value="ISP domain"/>
    <property type="match status" value="1"/>
</dbReference>
<comment type="function">
    <text evidence="15">Part of the multicomponent 3-phenylpropionate dioxygenase. Converts 3-phenylpropionic acid (PP) and cinnamic acid (CI) into 3-phenylpropionate-dihydrodiol (PP-dihydrodiol) and cinnamic acid-dihydrodiol (CI-dihydrodiol), respectively.</text>
</comment>
<evidence type="ECO:0000313" key="20">
    <source>
        <dbReference type="EMBL" id="STM37685.1"/>
    </source>
</evidence>
<reference evidence="20 21" key="1">
    <citation type="submission" date="2018-06" db="EMBL/GenBank/DDBJ databases">
        <authorList>
            <consortium name="Pathogen Informatics"/>
            <person name="Doyle S."/>
        </authorList>
    </citation>
    <scope>NUCLEOTIDE SEQUENCE [LARGE SCALE GENOMIC DNA]</scope>
    <source>
        <strain evidence="20 21">NCTC8500</strain>
    </source>
</reference>
<feature type="domain" description="Rieske" evidence="19">
    <location>
        <begin position="44"/>
        <end position="142"/>
    </location>
</feature>
<keyword evidence="6" id="KW-0058">Aromatic hydrocarbons catabolism</keyword>
<dbReference type="GO" id="GO:0005506">
    <property type="term" value="F:iron ion binding"/>
    <property type="evidence" value="ECO:0007669"/>
    <property type="project" value="InterPro"/>
</dbReference>
<dbReference type="PRINTS" id="PR00090">
    <property type="entry name" value="RNGDIOXGNASE"/>
</dbReference>
<dbReference type="InterPro" id="IPR015881">
    <property type="entry name" value="ARHD_Rieske_2Fe_2S"/>
</dbReference>
<organism evidence="20 21">
    <name type="scientific">Escherichia coli</name>
    <dbReference type="NCBI Taxonomy" id="562"/>
    <lineage>
        <taxon>Bacteria</taxon>
        <taxon>Pseudomonadati</taxon>
        <taxon>Pseudomonadota</taxon>
        <taxon>Gammaproteobacteria</taxon>
        <taxon>Enterobacterales</taxon>
        <taxon>Enterobacteriaceae</taxon>
        <taxon>Escherichia</taxon>
    </lineage>
</organism>
<sequence>MTTPSDLNIYQLIDTQNGRVTPRIYTDPDIYQLELERIFGRCWLFLAHESQIPKPGDFFNTYMGEDAVVVVRQKDGSIKAFLNQCRHRAMRVSYADCGNTRAFTCPYHGWSYGINGELIDVPLEPRAYPQGLCKSHWGLNEVPCVESYKGLIFGNWDTSAPGLRDYLGDIAWYLDGMLDRREGGTEIVGGVQKWVINCNWKFPAEQFRQ</sequence>
<gene>
    <name evidence="20" type="primary">hcaE_2</name>
    <name evidence="20" type="ORF">NCTC8500_01433</name>
</gene>
<evidence type="ECO:0000256" key="3">
    <source>
        <dbReference type="ARBA" id="ARBA00008751"/>
    </source>
</evidence>
<dbReference type="GO" id="GO:0008695">
    <property type="term" value="F:3-phenylpropionate dioxygenase activity"/>
    <property type="evidence" value="ECO:0007669"/>
    <property type="project" value="UniProtKB-EC"/>
</dbReference>
<evidence type="ECO:0000256" key="7">
    <source>
        <dbReference type="ARBA" id="ARBA00022964"/>
    </source>
</evidence>
<dbReference type="Gene3D" id="2.102.10.10">
    <property type="entry name" value="Rieske [2Fe-2S] iron-sulphur domain"/>
    <property type="match status" value="1"/>
</dbReference>
<dbReference type="PANTHER" id="PTHR43756:SF1">
    <property type="entry name" value="3-PHENYLPROPIONATE_CINNAMIC ACID DIOXYGENASE SUBUNIT ALPHA"/>
    <property type="match status" value="1"/>
</dbReference>
<dbReference type="FunFam" id="2.102.10.10:FF:000004">
    <property type="entry name" value="3-phenylpropionate/cinnamic acid dioxygenase subunit alpha"/>
    <property type="match status" value="1"/>
</dbReference>
<evidence type="ECO:0000256" key="1">
    <source>
        <dbReference type="ARBA" id="ARBA00001962"/>
    </source>
</evidence>
<dbReference type="GO" id="GO:0051537">
    <property type="term" value="F:2 iron, 2 sulfur cluster binding"/>
    <property type="evidence" value="ECO:0007669"/>
    <property type="project" value="UniProtKB-KW"/>
</dbReference>
<keyword evidence="10" id="KW-0411">Iron-sulfur</keyword>
<evidence type="ECO:0000256" key="10">
    <source>
        <dbReference type="ARBA" id="ARBA00023014"/>
    </source>
</evidence>
<evidence type="ECO:0000256" key="12">
    <source>
        <dbReference type="ARBA" id="ARBA00034078"/>
    </source>
</evidence>
<dbReference type="PANTHER" id="PTHR43756">
    <property type="entry name" value="CHOLINE MONOOXYGENASE, CHLOROPLASTIC"/>
    <property type="match status" value="1"/>
</dbReference>
<dbReference type="InterPro" id="IPR017941">
    <property type="entry name" value="Rieske_2Fe-2S"/>
</dbReference>
<evidence type="ECO:0000256" key="17">
    <source>
        <dbReference type="ARBA" id="ARBA00066824"/>
    </source>
</evidence>
<name>A0A377DNG6_ECOLX</name>
<evidence type="ECO:0000256" key="2">
    <source>
        <dbReference type="ARBA" id="ARBA00005207"/>
    </source>
</evidence>
<comment type="catalytic activity">
    <reaction evidence="13">
        <text>3-phenylpropanoate + NADH + O2 + H(+) = 3-(cis-5,6-dihydroxycyclohexa-1,3-dien-1-yl)propanoate + NAD(+)</text>
        <dbReference type="Rhea" id="RHEA:20357"/>
        <dbReference type="ChEBI" id="CHEBI:15378"/>
        <dbReference type="ChEBI" id="CHEBI:15379"/>
        <dbReference type="ChEBI" id="CHEBI:51057"/>
        <dbReference type="ChEBI" id="CHEBI:57540"/>
        <dbReference type="ChEBI" id="CHEBI:57945"/>
        <dbReference type="ChEBI" id="CHEBI:60087"/>
        <dbReference type="EC" id="1.14.12.19"/>
    </reaction>
</comment>
<keyword evidence="4" id="KW-0001">2Fe-2S</keyword>
<comment type="pathway">
    <text evidence="2">Aromatic compound metabolism; 3-phenylpropanoate degradation.</text>
</comment>
<evidence type="ECO:0000256" key="9">
    <source>
        <dbReference type="ARBA" id="ARBA00023004"/>
    </source>
</evidence>
<evidence type="ECO:0000256" key="16">
    <source>
        <dbReference type="ARBA" id="ARBA00064620"/>
    </source>
</evidence>
<keyword evidence="7 20" id="KW-0223">Dioxygenase</keyword>
<dbReference type="PROSITE" id="PS00570">
    <property type="entry name" value="RING_HYDROXYL_ALPHA"/>
    <property type="match status" value="1"/>
</dbReference>
<keyword evidence="8 20" id="KW-0560">Oxidoreductase</keyword>
<evidence type="ECO:0000256" key="14">
    <source>
        <dbReference type="ARBA" id="ARBA00052845"/>
    </source>
</evidence>
<evidence type="ECO:0000256" key="6">
    <source>
        <dbReference type="ARBA" id="ARBA00022797"/>
    </source>
</evidence>
<accession>A0A377DNG6</accession>
<evidence type="ECO:0000256" key="11">
    <source>
        <dbReference type="ARBA" id="ARBA00023027"/>
    </source>
</evidence>
<comment type="cofactor">
    <cofactor evidence="1">
        <name>Fe cation</name>
        <dbReference type="ChEBI" id="CHEBI:24875"/>
    </cofactor>
</comment>
<dbReference type="Proteomes" id="UP000254429">
    <property type="component" value="Unassembled WGS sequence"/>
</dbReference>
<dbReference type="SUPFAM" id="SSF55961">
    <property type="entry name" value="Bet v1-like"/>
    <property type="match status" value="1"/>
</dbReference>
<comment type="subunit">
    <text evidence="16">This dioxygenase system consists of four proteins: the two subunits of the hydroxylase component (HcaE and HcaF), a ferredoxin (HcaC) and a ferredoxin reductase (HcaD).</text>
</comment>
<keyword evidence="11" id="KW-0520">NAD</keyword>
<evidence type="ECO:0000256" key="4">
    <source>
        <dbReference type="ARBA" id="ARBA00022714"/>
    </source>
</evidence>
<dbReference type="InterPro" id="IPR036922">
    <property type="entry name" value="Rieske_2Fe-2S_sf"/>
</dbReference>
<comment type="cofactor">
    <cofactor evidence="12">
        <name>[2Fe-2S] cluster</name>
        <dbReference type="ChEBI" id="CHEBI:190135"/>
    </cofactor>
</comment>
<dbReference type="AlphaFoldDB" id="A0A377DNG6"/>
<proteinExistence type="inferred from homology"/>
<comment type="similarity">
    <text evidence="3">Belongs to the bacterial ring-hydroxylating dioxygenase alpha subunit family.</text>
</comment>
<evidence type="ECO:0000256" key="18">
    <source>
        <dbReference type="ARBA" id="ARBA00067254"/>
    </source>
</evidence>